<dbReference type="InterPro" id="IPR001279">
    <property type="entry name" value="Metallo-B-lactamas"/>
</dbReference>
<dbReference type="SUPFAM" id="SSF56281">
    <property type="entry name" value="Metallo-hydrolase/oxidoreductase"/>
    <property type="match status" value="1"/>
</dbReference>
<keyword evidence="3" id="KW-0378">Hydrolase</keyword>
<dbReference type="Pfam" id="PF00753">
    <property type="entry name" value="Lactamase_B"/>
    <property type="match status" value="1"/>
</dbReference>
<keyword evidence="4" id="KW-0862">Zinc</keyword>
<dbReference type="PANTHER" id="PTHR42978:SF6">
    <property type="entry name" value="QUORUM-QUENCHING LACTONASE YTNP-RELATED"/>
    <property type="match status" value="1"/>
</dbReference>
<dbReference type="AlphaFoldDB" id="A0A9W6JFS6"/>
<dbReference type="SMART" id="SM00849">
    <property type="entry name" value="Lactamase_B"/>
    <property type="match status" value="1"/>
</dbReference>
<reference evidence="7" key="2">
    <citation type="submission" date="2023-01" db="EMBL/GenBank/DDBJ databases">
        <authorList>
            <person name="Sun Q."/>
            <person name="Evtushenko L."/>
        </authorList>
    </citation>
    <scope>NUCLEOTIDE SEQUENCE</scope>
    <source>
        <strain evidence="7">VKM B-2555</strain>
    </source>
</reference>
<evidence type="ECO:0000313" key="7">
    <source>
        <dbReference type="EMBL" id="GLK76237.1"/>
    </source>
</evidence>
<keyword evidence="2" id="KW-0479">Metal-binding</keyword>
<dbReference type="Gene3D" id="3.60.15.10">
    <property type="entry name" value="Ribonuclease Z/Hydroxyacylglutathione hydrolase-like"/>
    <property type="match status" value="1"/>
</dbReference>
<protein>
    <submittedName>
        <fullName evidence="7">MBL fold metallo-hydrolase</fullName>
    </submittedName>
</protein>
<evidence type="ECO:0000256" key="5">
    <source>
        <dbReference type="SAM" id="SignalP"/>
    </source>
</evidence>
<accession>A0A9W6JFS6</accession>
<dbReference type="InterPro" id="IPR051013">
    <property type="entry name" value="MBL_superfamily_lactonases"/>
</dbReference>
<feature type="domain" description="Metallo-beta-lactamase" evidence="6">
    <location>
        <begin position="98"/>
        <end position="305"/>
    </location>
</feature>
<feature type="chain" id="PRO_5040861214" evidence="5">
    <location>
        <begin position="35"/>
        <end position="332"/>
    </location>
</feature>
<dbReference type="InterPro" id="IPR036866">
    <property type="entry name" value="RibonucZ/Hydroxyglut_hydro"/>
</dbReference>
<evidence type="ECO:0000259" key="6">
    <source>
        <dbReference type="SMART" id="SM00849"/>
    </source>
</evidence>
<dbReference type="InterPro" id="IPR006311">
    <property type="entry name" value="TAT_signal"/>
</dbReference>
<evidence type="ECO:0000256" key="1">
    <source>
        <dbReference type="ARBA" id="ARBA00007749"/>
    </source>
</evidence>
<dbReference type="PROSITE" id="PS51318">
    <property type="entry name" value="TAT"/>
    <property type="match status" value="1"/>
</dbReference>
<comment type="caution">
    <text evidence="7">The sequence shown here is derived from an EMBL/GenBank/DDBJ whole genome shotgun (WGS) entry which is preliminary data.</text>
</comment>
<evidence type="ECO:0000256" key="2">
    <source>
        <dbReference type="ARBA" id="ARBA00022723"/>
    </source>
</evidence>
<reference evidence="7" key="1">
    <citation type="journal article" date="2014" name="Int. J. Syst. Evol. Microbiol.">
        <title>Complete genome sequence of Corynebacterium casei LMG S-19264T (=DSM 44701T), isolated from a smear-ripened cheese.</title>
        <authorList>
            <consortium name="US DOE Joint Genome Institute (JGI-PGF)"/>
            <person name="Walter F."/>
            <person name="Albersmeier A."/>
            <person name="Kalinowski J."/>
            <person name="Ruckert C."/>
        </authorList>
    </citation>
    <scope>NUCLEOTIDE SEQUENCE</scope>
    <source>
        <strain evidence="7">VKM B-2555</strain>
    </source>
</reference>
<proteinExistence type="inferred from homology"/>
<evidence type="ECO:0000256" key="4">
    <source>
        <dbReference type="ARBA" id="ARBA00022833"/>
    </source>
</evidence>
<dbReference type="GO" id="GO:0016787">
    <property type="term" value="F:hydrolase activity"/>
    <property type="evidence" value="ECO:0007669"/>
    <property type="project" value="UniProtKB-KW"/>
</dbReference>
<comment type="similarity">
    <text evidence="1">Belongs to the metallo-beta-lactamase superfamily.</text>
</comment>
<feature type="signal peptide" evidence="5">
    <location>
        <begin position="1"/>
        <end position="34"/>
    </location>
</feature>
<dbReference type="PANTHER" id="PTHR42978">
    <property type="entry name" value="QUORUM-QUENCHING LACTONASE YTNP-RELATED-RELATED"/>
    <property type="match status" value="1"/>
</dbReference>
<keyword evidence="5" id="KW-0732">Signal</keyword>
<organism evidence="7 8">
    <name type="scientific">Methylopila jiangsuensis</name>
    <dbReference type="NCBI Taxonomy" id="586230"/>
    <lineage>
        <taxon>Bacteria</taxon>
        <taxon>Pseudomonadati</taxon>
        <taxon>Pseudomonadota</taxon>
        <taxon>Alphaproteobacteria</taxon>
        <taxon>Hyphomicrobiales</taxon>
        <taxon>Methylopilaceae</taxon>
        <taxon>Methylopila</taxon>
    </lineage>
</organism>
<evidence type="ECO:0000313" key="8">
    <source>
        <dbReference type="Proteomes" id="UP001143364"/>
    </source>
</evidence>
<name>A0A9W6JFS6_9HYPH</name>
<dbReference type="GO" id="GO:0046872">
    <property type="term" value="F:metal ion binding"/>
    <property type="evidence" value="ECO:0007669"/>
    <property type="project" value="UniProtKB-KW"/>
</dbReference>
<dbReference type="Proteomes" id="UP001143364">
    <property type="component" value="Unassembled WGS sequence"/>
</dbReference>
<gene>
    <name evidence="7" type="ORF">GCM10008171_14910</name>
</gene>
<dbReference type="CDD" id="cd07720">
    <property type="entry name" value="OPHC2-like_MBL-fold"/>
    <property type="match status" value="1"/>
</dbReference>
<evidence type="ECO:0000256" key="3">
    <source>
        <dbReference type="ARBA" id="ARBA00022801"/>
    </source>
</evidence>
<sequence length="332" mass="35291">MPQMSPFTLTRRRWLAGALAAPVALKGLAAPAQAEAPQADAAPQFRRFRLGGFEVTVFADAVVTIDGPWPIVGEDRPKQEVEALMRERGLTPDRFSPGFSPVLIDTGRQRVLIDAGNGADGFVPKPAGGRLRKALASAGVRPEQIDVVAITHAHADHIGGLLGEGGPAFPNAGHLMGAAEHAFWADEARLGAAEGSNALNSARLFRRVAPAVGDRLRLIAPGDEAAPGITAVAAFGHTPGHLAFHVESEGKRLLVWGDCAHHEVASLAHPEWSALFDQDKAQGAATRARIYDMAATEKLPVIGYHTTFPSFGVVERDGAAYRWRPEPASLME</sequence>
<keyword evidence="8" id="KW-1185">Reference proteome</keyword>
<dbReference type="EMBL" id="BSFK01000007">
    <property type="protein sequence ID" value="GLK76237.1"/>
    <property type="molecule type" value="Genomic_DNA"/>
</dbReference>